<keyword evidence="4" id="KW-1185">Reference proteome</keyword>
<gene>
    <name evidence="3" type="ORF">EAX61_14485</name>
</gene>
<feature type="domain" description="Antitoxin Xre-like helix-turn-helix" evidence="2">
    <location>
        <begin position="50"/>
        <end position="109"/>
    </location>
</feature>
<evidence type="ECO:0000259" key="2">
    <source>
        <dbReference type="Pfam" id="PF20432"/>
    </source>
</evidence>
<protein>
    <submittedName>
        <fullName evidence="3">DUF2384 domain-containing protein</fullName>
    </submittedName>
</protein>
<reference evidence="3 4" key="1">
    <citation type="submission" date="2018-10" db="EMBL/GenBank/DDBJ databases">
        <title>Dokdonia luteus sp. nov., isolated from sea water.</title>
        <authorList>
            <person name="Zhou L.Y."/>
            <person name="Du Z.J."/>
        </authorList>
    </citation>
    <scope>NUCLEOTIDE SEQUENCE [LARGE SCALE GENOMIC DNA]</scope>
    <source>
        <strain evidence="3 4">SH27</strain>
    </source>
</reference>
<dbReference type="RefSeq" id="WP_121918429.1">
    <property type="nucleotide sequence ID" value="NZ_REFV01000017.1"/>
</dbReference>
<name>A0A3M0FUV9_9FLAO</name>
<dbReference type="EMBL" id="REFV01000017">
    <property type="protein sequence ID" value="RMB56441.1"/>
    <property type="molecule type" value="Genomic_DNA"/>
</dbReference>
<dbReference type="InterPro" id="IPR024467">
    <property type="entry name" value="Xre/MbcA/ParS-like_toxin-bd"/>
</dbReference>
<proteinExistence type="predicted"/>
<dbReference type="Proteomes" id="UP000281985">
    <property type="component" value="Unassembled WGS sequence"/>
</dbReference>
<comment type="caution">
    <text evidence="3">The sequence shown here is derived from an EMBL/GenBank/DDBJ whole genome shotgun (WGS) entry which is preliminary data.</text>
</comment>
<dbReference type="OrthoDB" id="5770459at2"/>
<evidence type="ECO:0000313" key="4">
    <source>
        <dbReference type="Proteomes" id="UP000281985"/>
    </source>
</evidence>
<dbReference type="AlphaFoldDB" id="A0A3M0FUV9"/>
<sequence>MRYDTEISEEKGLIPQLVSGSDVTPEQSAVLEPAMLYEGYQLDDSSILKLVHVSREGLPYKKFKIAESAFNLSKKQLADILHISDRTIDRIHKEKKRLTTSQTEKVLELSLLYEQGWEVFGDRSAFRKWLERPRYALGDKTPLSLLDTNYGIQTVKTLLGRIEHGIPA</sequence>
<accession>A0A3M0FUV9</accession>
<organism evidence="3 4">
    <name type="scientific">Dokdonia sinensis</name>
    <dbReference type="NCBI Taxonomy" id="2479847"/>
    <lineage>
        <taxon>Bacteria</taxon>
        <taxon>Pseudomonadati</taxon>
        <taxon>Bacteroidota</taxon>
        <taxon>Flavobacteriia</taxon>
        <taxon>Flavobacteriales</taxon>
        <taxon>Flavobacteriaceae</taxon>
        <taxon>Dokdonia</taxon>
    </lineage>
</organism>
<dbReference type="InterPro" id="IPR046847">
    <property type="entry name" value="Xre-like_HTH"/>
</dbReference>
<feature type="domain" description="Antitoxin Xre/MbcA/ParS-like toxin-binding" evidence="1">
    <location>
        <begin position="118"/>
        <end position="165"/>
    </location>
</feature>
<dbReference type="InterPro" id="IPR011979">
    <property type="entry name" value="Antitox_Xre"/>
</dbReference>
<dbReference type="Pfam" id="PF09722">
    <property type="entry name" value="Xre_MbcA_ParS_C"/>
    <property type="match status" value="1"/>
</dbReference>
<dbReference type="GO" id="GO:0003677">
    <property type="term" value="F:DNA binding"/>
    <property type="evidence" value="ECO:0007669"/>
    <property type="project" value="InterPro"/>
</dbReference>
<evidence type="ECO:0000313" key="3">
    <source>
        <dbReference type="EMBL" id="RMB56441.1"/>
    </source>
</evidence>
<dbReference type="Pfam" id="PF20432">
    <property type="entry name" value="Xre-like-HTH"/>
    <property type="match status" value="1"/>
</dbReference>
<evidence type="ECO:0000259" key="1">
    <source>
        <dbReference type="Pfam" id="PF09722"/>
    </source>
</evidence>
<dbReference type="NCBIfam" id="TIGR02293">
    <property type="entry name" value="TAS_TIGR02293"/>
    <property type="match status" value="1"/>
</dbReference>